<keyword evidence="10" id="KW-1185">Reference proteome</keyword>
<comment type="subcellular location">
    <subcellularLocation>
        <location evidence="1">Membrane</location>
        <topology evidence="1">Multi-pass membrane protein</topology>
    </subcellularLocation>
</comment>
<accession>A0A0D7BQP0</accession>
<protein>
    <submittedName>
        <fullName evidence="9">DUF590-domain-containing protein</fullName>
    </submittedName>
</protein>
<evidence type="ECO:0000313" key="10">
    <source>
        <dbReference type="Proteomes" id="UP000054007"/>
    </source>
</evidence>
<dbReference type="AlphaFoldDB" id="A0A0D7BQP0"/>
<evidence type="ECO:0000256" key="1">
    <source>
        <dbReference type="ARBA" id="ARBA00004141"/>
    </source>
</evidence>
<evidence type="ECO:0000256" key="4">
    <source>
        <dbReference type="ARBA" id="ARBA00023136"/>
    </source>
</evidence>
<organism evidence="9 10">
    <name type="scientific">Cylindrobasidium torrendii FP15055 ss-10</name>
    <dbReference type="NCBI Taxonomy" id="1314674"/>
    <lineage>
        <taxon>Eukaryota</taxon>
        <taxon>Fungi</taxon>
        <taxon>Dikarya</taxon>
        <taxon>Basidiomycota</taxon>
        <taxon>Agaricomycotina</taxon>
        <taxon>Agaricomycetes</taxon>
        <taxon>Agaricomycetidae</taxon>
        <taxon>Agaricales</taxon>
        <taxon>Marasmiineae</taxon>
        <taxon>Physalacriaceae</taxon>
        <taxon>Cylindrobasidium</taxon>
    </lineage>
</organism>
<evidence type="ECO:0000256" key="2">
    <source>
        <dbReference type="ARBA" id="ARBA00022692"/>
    </source>
</evidence>
<dbReference type="STRING" id="1314674.A0A0D7BQP0"/>
<keyword evidence="3 6" id="KW-1133">Transmembrane helix</keyword>
<evidence type="ECO:0000256" key="3">
    <source>
        <dbReference type="ARBA" id="ARBA00022989"/>
    </source>
</evidence>
<dbReference type="EMBL" id="KN880443">
    <property type="protein sequence ID" value="KIY72484.1"/>
    <property type="molecule type" value="Genomic_DNA"/>
</dbReference>
<feature type="transmembrane region" description="Helical" evidence="6">
    <location>
        <begin position="622"/>
        <end position="641"/>
    </location>
</feature>
<evidence type="ECO:0000313" key="9">
    <source>
        <dbReference type="EMBL" id="KIY72484.1"/>
    </source>
</evidence>
<dbReference type="InterPro" id="IPR049456">
    <property type="entry name" value="Anoctamin_N_fung"/>
</dbReference>
<feature type="transmembrane region" description="Helical" evidence="6">
    <location>
        <begin position="365"/>
        <end position="390"/>
    </location>
</feature>
<dbReference type="OrthoDB" id="296386at2759"/>
<evidence type="ECO:0000259" key="7">
    <source>
        <dbReference type="Pfam" id="PF04547"/>
    </source>
</evidence>
<feature type="domain" description="Anoctamin transmembrane" evidence="7">
    <location>
        <begin position="173"/>
        <end position="647"/>
    </location>
</feature>
<dbReference type="PANTHER" id="PTHR12308">
    <property type="entry name" value="ANOCTAMIN"/>
    <property type="match status" value="1"/>
</dbReference>
<dbReference type="GO" id="GO:0032541">
    <property type="term" value="C:cortical endoplasmic reticulum"/>
    <property type="evidence" value="ECO:0007669"/>
    <property type="project" value="TreeGrafter"/>
</dbReference>
<feature type="transmembrane region" description="Helical" evidence="6">
    <location>
        <begin position="270"/>
        <end position="292"/>
    </location>
</feature>
<gene>
    <name evidence="9" type="ORF">CYLTODRAFT_37640</name>
</gene>
<dbReference type="GO" id="GO:0005254">
    <property type="term" value="F:chloride channel activity"/>
    <property type="evidence" value="ECO:0007669"/>
    <property type="project" value="TreeGrafter"/>
</dbReference>
<dbReference type="PANTHER" id="PTHR12308:SF73">
    <property type="entry name" value="ANOCTAMIN"/>
    <property type="match status" value="1"/>
</dbReference>
<reference evidence="9 10" key="1">
    <citation type="journal article" date="2015" name="Fungal Genet. Biol.">
        <title>Evolution of novel wood decay mechanisms in Agaricales revealed by the genome sequences of Fistulina hepatica and Cylindrobasidium torrendii.</title>
        <authorList>
            <person name="Floudas D."/>
            <person name="Held B.W."/>
            <person name="Riley R."/>
            <person name="Nagy L.G."/>
            <person name="Koehler G."/>
            <person name="Ransdell A.S."/>
            <person name="Younus H."/>
            <person name="Chow J."/>
            <person name="Chiniquy J."/>
            <person name="Lipzen A."/>
            <person name="Tritt A."/>
            <person name="Sun H."/>
            <person name="Haridas S."/>
            <person name="LaButti K."/>
            <person name="Ohm R.A."/>
            <person name="Kues U."/>
            <person name="Blanchette R.A."/>
            <person name="Grigoriev I.V."/>
            <person name="Minto R.E."/>
            <person name="Hibbett D.S."/>
        </authorList>
    </citation>
    <scope>NUCLEOTIDE SEQUENCE [LARGE SCALE GENOMIC DNA]</scope>
    <source>
        <strain evidence="9 10">FP15055 ss-10</strain>
    </source>
</reference>
<feature type="transmembrane region" description="Helical" evidence="6">
    <location>
        <begin position="551"/>
        <end position="576"/>
    </location>
</feature>
<dbReference type="Proteomes" id="UP000054007">
    <property type="component" value="Unassembled WGS sequence"/>
</dbReference>
<evidence type="ECO:0000259" key="8">
    <source>
        <dbReference type="Pfam" id="PF20877"/>
    </source>
</evidence>
<sequence>MVGQSDVDVVITFRASKDATTHVSQGKAAAAAAEEQYTRLMSALSDGGLRAVSRRGDSSGHLLIFVHCPKDLLKMLDRRERHSDFLNGLPRVPTVTAESSAHETTSLPPSDRIRLVHAYISALPSNDGLGILPGSPNWDLVESIMALHDKEFNCQWMEAWTYTKLVSVSETEVRDEFGESVALYFAFLKGYTHATMVPAILGTICYFFGTPYSPLYSFALVVWAICFVEWWRVREQIISLRFGSRGSFRVEKLRPEYVSGSAWWARELRVLASIPVIMAFILALIIVLTSIFVFEAFVTQLYTGVGNKYVEYIPTIVLALFVPKILSLYEGTAERLTQWENHAHYSSHTTSLTLKTFALNSLVEYLPLVLSAFLYVPFGAGIMGIVQSWLFGKTPTDESGFETIKAFKKLDPSRLETQMFAFTVTQQASDAFTEIGMPYILRAWENYRNGKGLPTTLLRAVTVENIEHELSENEEHQFLENVRYEASLPEYNLFFDYSEMVTQFGYVAVWSTIWPIAPLLAYINNVLELKSDAFKIITHQRRPISVKTDSIGPWLDALTFLTWFAAVINASLVYLFRVQTHTLDNQAGLSAIDRVHARLFSMAGAGGMGEDTMSDVVELTKMAAIITFAASQGYALLRVVIRHIMERAIYTESQAVKDMENDRRNMRAGFLKSITRSSTGEASDDEDEHVEGIWSHDEGLQELQCLSKED</sequence>
<dbReference type="Pfam" id="PF20877">
    <property type="entry name" value="Anoctamin_N"/>
    <property type="match status" value="1"/>
</dbReference>
<feature type="transmembrane region" description="Helical" evidence="6">
    <location>
        <begin position="215"/>
        <end position="233"/>
    </location>
</feature>
<feature type="transmembrane region" description="Helical" evidence="6">
    <location>
        <begin position="312"/>
        <end position="329"/>
    </location>
</feature>
<dbReference type="Pfam" id="PF04547">
    <property type="entry name" value="Anoctamin"/>
    <property type="match status" value="1"/>
</dbReference>
<dbReference type="InterPro" id="IPR049452">
    <property type="entry name" value="Anoctamin_TM"/>
</dbReference>
<feature type="transmembrane region" description="Helical" evidence="6">
    <location>
        <begin position="504"/>
        <end position="523"/>
    </location>
</feature>
<dbReference type="InterPro" id="IPR007632">
    <property type="entry name" value="Anoctamin"/>
</dbReference>
<feature type="region of interest" description="Disordered" evidence="5">
    <location>
        <begin position="674"/>
        <end position="694"/>
    </location>
</feature>
<evidence type="ECO:0000256" key="5">
    <source>
        <dbReference type="SAM" id="MobiDB-lite"/>
    </source>
</evidence>
<evidence type="ECO:0000256" key="6">
    <source>
        <dbReference type="SAM" id="Phobius"/>
    </source>
</evidence>
<name>A0A0D7BQP0_9AGAR</name>
<keyword evidence="4 6" id="KW-0472">Membrane</keyword>
<keyword evidence="2 6" id="KW-0812">Transmembrane</keyword>
<feature type="domain" description="Anoctamin alpha-beta plait" evidence="8">
    <location>
        <begin position="6"/>
        <end position="141"/>
    </location>
</feature>
<proteinExistence type="predicted"/>
<dbReference type="GO" id="GO:0016020">
    <property type="term" value="C:membrane"/>
    <property type="evidence" value="ECO:0007669"/>
    <property type="project" value="UniProtKB-SubCell"/>
</dbReference>